<feature type="transmembrane region" description="Helical" evidence="8">
    <location>
        <begin position="93"/>
        <end position="112"/>
    </location>
</feature>
<dbReference type="GO" id="GO:0005886">
    <property type="term" value="C:plasma membrane"/>
    <property type="evidence" value="ECO:0007669"/>
    <property type="project" value="UniProtKB-SubCell"/>
</dbReference>
<dbReference type="KEGG" id="halg:HUG10_09030"/>
<feature type="transmembrane region" description="Helical" evidence="8">
    <location>
        <begin position="505"/>
        <end position="527"/>
    </location>
</feature>
<evidence type="ECO:0000256" key="5">
    <source>
        <dbReference type="ARBA" id="ARBA00022692"/>
    </source>
</evidence>
<evidence type="ECO:0000256" key="4">
    <source>
        <dbReference type="ARBA" id="ARBA00022475"/>
    </source>
</evidence>
<dbReference type="InterPro" id="IPR005672">
    <property type="entry name" value="Phosphate_PstA"/>
</dbReference>
<keyword evidence="7 8" id="KW-0472">Membrane</keyword>
<evidence type="ECO:0000256" key="6">
    <source>
        <dbReference type="ARBA" id="ARBA00022989"/>
    </source>
</evidence>
<evidence type="ECO:0000256" key="7">
    <source>
        <dbReference type="ARBA" id="ARBA00023136"/>
    </source>
</evidence>
<dbReference type="Proteomes" id="UP000509750">
    <property type="component" value="Chromosome"/>
</dbReference>
<proteinExistence type="inferred from homology"/>
<dbReference type="Gene3D" id="1.10.3720.10">
    <property type="entry name" value="MetI-like"/>
    <property type="match status" value="1"/>
</dbReference>
<sequence length="535" mass="55257">MTAAESAESRDTEFGSVSQVKGVAFEYLTLAASLVGIVALAVLLGYVSADALGVGPAEPAWFLVFLLTLVVPAIGFVWYAARTPGVADVLERLVVRVIGGAELAVALVVLFIVSDVQFWFLLYTVGVVPAAALVLYGRVADDPRVEFPVPLVVLVVGLLAGYLLKGPVDTFPIDVLIALWMLGVPVASYFGLRWRARAGTVAGVLVGLGILAGATAAGFGLAAVSGLGPEAGFVVALTPGVLVASYAAEVALDEPVGRRGLLFPVVLLVGALLGQAVVTALGLAGPEPWLDAQFLTSAPSRFAEQAGLYPAIIGSVFIISLVAVFSFVFGVGCAVYLEEYAPQSGYGGMATNVVQVNIANLAGVPSVVYGLLGLGIFVNLIGLGFGIVLVAAMTLSLLILPIVIISSQEAIRSVPDSQRQAAYGMGATRWQTVKSVVIPEAVPGILTGSILALGRAIGETAPLIIIGLPTTVFNAPTGLFGKGSAMPMTIYGWAFLPDEAFREGVLAAGVVTLMVILLSINSVAIYVRNNYQRGS</sequence>
<dbReference type="Pfam" id="PF00528">
    <property type="entry name" value="BPD_transp_1"/>
    <property type="match status" value="1"/>
</dbReference>
<dbReference type="EMBL" id="CP058529">
    <property type="protein sequence ID" value="QLG27685.1"/>
    <property type="molecule type" value="Genomic_DNA"/>
</dbReference>
<feature type="transmembrane region" description="Helical" evidence="8">
    <location>
        <begin position="147"/>
        <end position="164"/>
    </location>
</feature>
<comment type="caution">
    <text evidence="8">Lacks conserved residue(s) required for the propagation of feature annotation.</text>
</comment>
<feature type="transmembrane region" description="Helical" evidence="8">
    <location>
        <begin position="204"/>
        <end position="225"/>
    </location>
</feature>
<feature type="transmembrane region" description="Helical" evidence="8">
    <location>
        <begin position="27"/>
        <end position="48"/>
    </location>
</feature>
<reference evidence="10 11" key="1">
    <citation type="submission" date="2020-07" db="EMBL/GenBank/DDBJ databases">
        <title>Gai3-2, isolated from salt lake.</title>
        <authorList>
            <person name="Cui H."/>
            <person name="Shi X."/>
        </authorList>
    </citation>
    <scope>NUCLEOTIDE SEQUENCE [LARGE SCALE GENOMIC DNA]</scope>
    <source>
        <strain evidence="10 11">Gai3-2</strain>
    </source>
</reference>
<dbReference type="InterPro" id="IPR000515">
    <property type="entry name" value="MetI-like"/>
</dbReference>
<feature type="transmembrane region" description="Helical" evidence="8">
    <location>
        <begin position="170"/>
        <end position="192"/>
    </location>
</feature>
<dbReference type="PROSITE" id="PS50928">
    <property type="entry name" value="ABC_TM1"/>
    <property type="match status" value="1"/>
</dbReference>
<keyword evidence="11" id="KW-1185">Reference proteome</keyword>
<keyword evidence="5 8" id="KW-0812">Transmembrane</keyword>
<evidence type="ECO:0000313" key="10">
    <source>
        <dbReference type="EMBL" id="QLG27685.1"/>
    </source>
</evidence>
<keyword evidence="3" id="KW-0813">Transport</keyword>
<evidence type="ECO:0000259" key="9">
    <source>
        <dbReference type="PROSITE" id="PS50928"/>
    </source>
</evidence>
<name>A0A7D5GBU1_9EURY</name>
<evidence type="ECO:0000256" key="1">
    <source>
        <dbReference type="ARBA" id="ARBA00004651"/>
    </source>
</evidence>
<dbReference type="AlphaFoldDB" id="A0A7D5GBU1"/>
<feature type="transmembrane region" description="Helical" evidence="8">
    <location>
        <begin position="358"/>
        <end position="377"/>
    </location>
</feature>
<evidence type="ECO:0000313" key="11">
    <source>
        <dbReference type="Proteomes" id="UP000509750"/>
    </source>
</evidence>
<dbReference type="InterPro" id="IPR035906">
    <property type="entry name" value="MetI-like_sf"/>
</dbReference>
<feature type="domain" description="ABC transmembrane type-1" evidence="9">
    <location>
        <begin position="312"/>
        <end position="524"/>
    </location>
</feature>
<gene>
    <name evidence="10" type="primary">pstA</name>
    <name evidence="10" type="ORF">HUG10_09030</name>
</gene>
<protein>
    <recommendedName>
        <fullName evidence="8">Phosphate transport system permease protein PstA</fullName>
    </recommendedName>
</protein>
<organism evidence="10 11">
    <name type="scientific">Halorarum halophilum</name>
    <dbReference type="NCBI Taxonomy" id="2743090"/>
    <lineage>
        <taxon>Archaea</taxon>
        <taxon>Methanobacteriati</taxon>
        <taxon>Methanobacteriota</taxon>
        <taxon>Stenosarchaea group</taxon>
        <taxon>Halobacteria</taxon>
        <taxon>Halobacteriales</taxon>
        <taxon>Haloferacaceae</taxon>
        <taxon>Halorarum</taxon>
    </lineage>
</organism>
<dbReference type="GeneID" id="56028973"/>
<evidence type="ECO:0000256" key="2">
    <source>
        <dbReference type="ARBA" id="ARBA00007069"/>
    </source>
</evidence>
<feature type="transmembrane region" description="Helical" evidence="8">
    <location>
        <begin position="60"/>
        <end position="81"/>
    </location>
</feature>
<dbReference type="GO" id="GO:0005315">
    <property type="term" value="F:phosphate transmembrane transporter activity"/>
    <property type="evidence" value="ECO:0007669"/>
    <property type="project" value="InterPro"/>
</dbReference>
<keyword evidence="4 8" id="KW-1003">Cell membrane</keyword>
<dbReference type="OrthoDB" id="11402at2157"/>
<dbReference type="RefSeq" id="WP_179169260.1">
    <property type="nucleotide sequence ID" value="NZ_CP058529.1"/>
</dbReference>
<evidence type="ECO:0000256" key="8">
    <source>
        <dbReference type="RuleBase" id="RU363043"/>
    </source>
</evidence>
<accession>A0A7D5GBU1</accession>
<comment type="similarity">
    <text evidence="2 8">Belongs to the binding-protein-dependent transport system permease family. CysTW subfamily.</text>
</comment>
<dbReference type="PANTHER" id="PTHR43470">
    <property type="entry name" value="PHOSPHATE TRANSPORT SYSTEM PERMEASE PROTEIN PSTA-RELATED"/>
    <property type="match status" value="1"/>
</dbReference>
<dbReference type="CDD" id="cd06261">
    <property type="entry name" value="TM_PBP2"/>
    <property type="match status" value="1"/>
</dbReference>
<dbReference type="GO" id="GO:0035435">
    <property type="term" value="P:phosphate ion transmembrane transport"/>
    <property type="evidence" value="ECO:0007669"/>
    <property type="project" value="InterPro"/>
</dbReference>
<feature type="transmembrane region" description="Helical" evidence="8">
    <location>
        <begin position="260"/>
        <end position="286"/>
    </location>
</feature>
<keyword evidence="6 8" id="KW-1133">Transmembrane helix</keyword>
<dbReference type="SUPFAM" id="SSF161098">
    <property type="entry name" value="MetI-like"/>
    <property type="match status" value="1"/>
</dbReference>
<feature type="transmembrane region" description="Helical" evidence="8">
    <location>
        <begin position="231"/>
        <end position="248"/>
    </location>
</feature>
<feature type="transmembrane region" description="Helical" evidence="8">
    <location>
        <begin position="306"/>
        <end position="337"/>
    </location>
</feature>
<comment type="subcellular location">
    <subcellularLocation>
        <location evidence="1 8">Cell membrane</location>
        <topology evidence="1 8">Multi-pass membrane protein</topology>
    </subcellularLocation>
</comment>
<feature type="transmembrane region" description="Helical" evidence="8">
    <location>
        <begin position="383"/>
        <end position="405"/>
    </location>
</feature>
<dbReference type="PANTHER" id="PTHR43470:SF5">
    <property type="entry name" value="PHOSPHATE TRANSPORT SYSTEM PERMEASE PROTEIN PSTA"/>
    <property type="match status" value="1"/>
</dbReference>
<dbReference type="NCBIfam" id="TIGR00974">
    <property type="entry name" value="3a0107s02c"/>
    <property type="match status" value="1"/>
</dbReference>
<feature type="transmembrane region" description="Helical" evidence="8">
    <location>
        <begin position="118"/>
        <end position="135"/>
    </location>
</feature>
<evidence type="ECO:0000256" key="3">
    <source>
        <dbReference type="ARBA" id="ARBA00022448"/>
    </source>
</evidence>